<evidence type="ECO:0000313" key="2">
    <source>
        <dbReference type="EMBL" id="MDT2253441.1"/>
    </source>
</evidence>
<evidence type="ECO:0000313" key="3">
    <source>
        <dbReference type="Proteomes" id="UP001259239"/>
    </source>
</evidence>
<dbReference type="Gene3D" id="3.40.630.30">
    <property type="match status" value="1"/>
</dbReference>
<dbReference type="Proteomes" id="UP001259239">
    <property type="component" value="Unassembled WGS sequence"/>
</dbReference>
<proteinExistence type="predicted"/>
<dbReference type="PROSITE" id="PS51186">
    <property type="entry name" value="GNAT"/>
    <property type="match status" value="1"/>
</dbReference>
<protein>
    <submittedName>
        <fullName evidence="2">GNAT family N-acetyltransferase</fullName>
    </submittedName>
</protein>
<dbReference type="SUPFAM" id="SSF55729">
    <property type="entry name" value="Acyl-CoA N-acyltransferases (Nat)"/>
    <property type="match status" value="1"/>
</dbReference>
<sequence length="194" mass="22542">MPNQRLLSCHWETLGKGNRYWPRQPFRTAAFLAVAEVPAKVYNLFISSMEVSMYIQMLEENKEQTKETILRHLRDFNKRHVPSQIFQQFREVVLAAKDDTGLLVGGLLGRICFDWLEIDILALDEQVRGQGIGSRLLQAAEEEAMKNQCKFMKLDTFSFQAPDFYIKHGFEVFGQIEDVAGGYTHYYLIKKLRD</sequence>
<dbReference type="CDD" id="cd04301">
    <property type="entry name" value="NAT_SF"/>
    <property type="match status" value="1"/>
</dbReference>
<gene>
    <name evidence="2" type="ORF">P7H09_19905</name>
</gene>
<reference evidence="2" key="1">
    <citation type="journal article" date="2023" name="J. Vet. Diagn. Invest.">
        <title>Oxytetracycline-resistant Paenibacillus larvae identified in commercial beekeeping operations in Saskatchewan using pooled honey sampling.</title>
        <authorList>
            <person name="Obshta O."/>
            <person name="Zabrodski M.W."/>
            <person name="Soomro T."/>
            <person name="Wilson G."/>
            <person name="Masood F."/>
            <person name="Thebeau J."/>
            <person name="Silva M.C.B."/>
            <person name="Biganski S."/>
            <person name="Kozii I.V."/>
            <person name="Koziy R.V."/>
            <person name="Raza M.F."/>
            <person name="Jose M.S."/>
            <person name="Simko E."/>
            <person name="Wood S.C."/>
        </authorList>
    </citation>
    <scope>NUCLEOTIDE SEQUENCE</scope>
    <source>
        <strain evidence="2">PL001</strain>
    </source>
</reference>
<feature type="domain" description="N-acetyltransferase" evidence="1">
    <location>
        <begin position="44"/>
        <end position="193"/>
    </location>
</feature>
<dbReference type="EMBL" id="JARQGV010000004">
    <property type="protein sequence ID" value="MDT2253441.1"/>
    <property type="molecule type" value="Genomic_DNA"/>
</dbReference>
<comment type="caution">
    <text evidence="2">The sequence shown here is derived from an EMBL/GenBank/DDBJ whole genome shotgun (WGS) entry which is preliminary data.</text>
</comment>
<dbReference type="InterPro" id="IPR000182">
    <property type="entry name" value="GNAT_dom"/>
</dbReference>
<accession>A0AAP5N1E3</accession>
<dbReference type="InterPro" id="IPR016181">
    <property type="entry name" value="Acyl_CoA_acyltransferase"/>
</dbReference>
<reference evidence="2" key="2">
    <citation type="submission" date="2023-03" db="EMBL/GenBank/DDBJ databases">
        <authorList>
            <person name="Obshta O."/>
            <person name="Zabrodski M.W."/>
            <person name="Soomro T."/>
            <person name="Wilson G."/>
            <person name="Masood F."/>
            <person name="Thebeau J."/>
            <person name="Bezerra Da Silva M.C."/>
            <person name="Raza F."/>
            <person name="Biganski S."/>
            <person name="Jose M."/>
            <person name="Camilli M."/>
            <person name="Kozii I.V."/>
            <person name="Kozii R.V."/>
            <person name="Simko E."/>
            <person name="Wood S.C."/>
        </authorList>
    </citation>
    <scope>NUCLEOTIDE SEQUENCE</scope>
    <source>
        <strain evidence="2">PL001</strain>
    </source>
</reference>
<dbReference type="AlphaFoldDB" id="A0AAP5N1E3"/>
<dbReference type="Pfam" id="PF00583">
    <property type="entry name" value="Acetyltransf_1"/>
    <property type="match status" value="1"/>
</dbReference>
<dbReference type="GO" id="GO:0016747">
    <property type="term" value="F:acyltransferase activity, transferring groups other than amino-acyl groups"/>
    <property type="evidence" value="ECO:0007669"/>
    <property type="project" value="InterPro"/>
</dbReference>
<organism evidence="2 3">
    <name type="scientific">Paenibacillus larvae</name>
    <dbReference type="NCBI Taxonomy" id="1464"/>
    <lineage>
        <taxon>Bacteria</taxon>
        <taxon>Bacillati</taxon>
        <taxon>Bacillota</taxon>
        <taxon>Bacilli</taxon>
        <taxon>Bacillales</taxon>
        <taxon>Paenibacillaceae</taxon>
        <taxon>Paenibacillus</taxon>
    </lineage>
</organism>
<name>A0AAP5N1E3_9BACL</name>
<evidence type="ECO:0000259" key="1">
    <source>
        <dbReference type="PROSITE" id="PS51186"/>
    </source>
</evidence>